<keyword evidence="7" id="KW-1185">Reference proteome</keyword>
<evidence type="ECO:0000256" key="4">
    <source>
        <dbReference type="SAM" id="MobiDB-lite"/>
    </source>
</evidence>
<keyword evidence="2" id="KW-0238">DNA-binding</keyword>
<dbReference type="PRINTS" id="PR00038">
    <property type="entry name" value="HTHLUXR"/>
</dbReference>
<feature type="region of interest" description="Disordered" evidence="4">
    <location>
        <begin position="68"/>
        <end position="99"/>
    </location>
</feature>
<dbReference type="AlphaFoldDB" id="A0A077M0B9"/>
<feature type="compositionally biased region" description="Basic and acidic residues" evidence="4">
    <location>
        <begin position="79"/>
        <end position="89"/>
    </location>
</feature>
<dbReference type="RefSeq" id="WP_083454507.1">
    <property type="nucleotide sequence ID" value="NZ_HF570958.1"/>
</dbReference>
<comment type="caution">
    <text evidence="6">The sequence shown here is derived from an EMBL/GenBank/DDBJ whole genome shotgun (WGS) entry which is preliminary data.</text>
</comment>
<organism evidence="6 7">
    <name type="scientific">Nostocoides japonicum T1-X7</name>
    <dbReference type="NCBI Taxonomy" id="1194083"/>
    <lineage>
        <taxon>Bacteria</taxon>
        <taxon>Bacillati</taxon>
        <taxon>Actinomycetota</taxon>
        <taxon>Actinomycetes</taxon>
        <taxon>Micrococcales</taxon>
        <taxon>Intrasporangiaceae</taxon>
        <taxon>Nostocoides</taxon>
    </lineage>
</organism>
<dbReference type="OrthoDB" id="5524782at2"/>
<evidence type="ECO:0000256" key="2">
    <source>
        <dbReference type="ARBA" id="ARBA00023125"/>
    </source>
</evidence>
<dbReference type="PANTHER" id="PTHR44688">
    <property type="entry name" value="DNA-BINDING TRANSCRIPTIONAL ACTIVATOR DEVR_DOSR"/>
    <property type="match status" value="1"/>
</dbReference>
<evidence type="ECO:0000256" key="1">
    <source>
        <dbReference type="ARBA" id="ARBA00023015"/>
    </source>
</evidence>
<dbReference type="Pfam" id="PF00196">
    <property type="entry name" value="GerE"/>
    <property type="match status" value="1"/>
</dbReference>
<accession>A0A077M0B9</accession>
<sequence length="175" mass="19684">MSGDPRFLSVAQLERDLGLTRPQVLTLITTGELPAFMICGEWRVERRMLDGLIDRLYERSRAALLVTPEPSHTASDVGDGIRRTPERPEPSGTARLTPQQRRVGELLIDGLSNAEIAERLDVEVSTVKTHVSRMLQRLDLRDRHQLIAHLWRSRFEGDAPPGEVPRAPVDRGRAP</sequence>
<evidence type="ECO:0000256" key="3">
    <source>
        <dbReference type="ARBA" id="ARBA00023163"/>
    </source>
</evidence>
<feature type="domain" description="HTH luxR-type" evidence="5">
    <location>
        <begin position="89"/>
        <end position="154"/>
    </location>
</feature>
<dbReference type="SUPFAM" id="SSF46894">
    <property type="entry name" value="C-terminal effector domain of the bipartite response regulators"/>
    <property type="match status" value="1"/>
</dbReference>
<dbReference type="STRING" id="1194083.BN12_530022"/>
<name>A0A077M0B9_9MICO</name>
<dbReference type="GO" id="GO:0006355">
    <property type="term" value="P:regulation of DNA-templated transcription"/>
    <property type="evidence" value="ECO:0007669"/>
    <property type="project" value="InterPro"/>
</dbReference>
<keyword evidence="3" id="KW-0804">Transcription</keyword>
<dbReference type="InterPro" id="IPR016032">
    <property type="entry name" value="Sig_transdc_resp-reg_C-effctor"/>
</dbReference>
<keyword evidence="1" id="KW-0805">Transcription regulation</keyword>
<proteinExistence type="predicted"/>
<protein>
    <recommendedName>
        <fullName evidence="5">HTH luxR-type domain-containing protein</fullName>
    </recommendedName>
</protein>
<dbReference type="PANTHER" id="PTHR44688:SF16">
    <property type="entry name" value="DNA-BINDING TRANSCRIPTIONAL ACTIVATOR DEVR_DOSR"/>
    <property type="match status" value="1"/>
</dbReference>
<dbReference type="PROSITE" id="PS00622">
    <property type="entry name" value="HTH_LUXR_1"/>
    <property type="match status" value="1"/>
</dbReference>
<dbReference type="Gene3D" id="1.10.10.10">
    <property type="entry name" value="Winged helix-like DNA-binding domain superfamily/Winged helix DNA-binding domain"/>
    <property type="match status" value="1"/>
</dbReference>
<dbReference type="InterPro" id="IPR036388">
    <property type="entry name" value="WH-like_DNA-bd_sf"/>
</dbReference>
<evidence type="ECO:0000313" key="7">
    <source>
        <dbReference type="Proteomes" id="UP000035721"/>
    </source>
</evidence>
<dbReference type="InterPro" id="IPR000792">
    <property type="entry name" value="Tscrpt_reg_LuxR_C"/>
</dbReference>
<reference evidence="6 7" key="1">
    <citation type="journal article" date="2013" name="ISME J.">
        <title>A metabolic model for members of the genus Tetrasphaera involved in enhanced biological phosphorus removal.</title>
        <authorList>
            <person name="Kristiansen R."/>
            <person name="Nguyen H.T.T."/>
            <person name="Saunders A.M."/>
            <person name="Nielsen J.L."/>
            <person name="Wimmer R."/>
            <person name="Le V.Q."/>
            <person name="McIlroy S.J."/>
            <person name="Petrovski S."/>
            <person name="Seviour R.J."/>
            <person name="Calteau A."/>
            <person name="Nielsen K.L."/>
            <person name="Nielsen P.H."/>
        </authorList>
    </citation>
    <scope>NUCLEOTIDE SEQUENCE [LARGE SCALE GENOMIC DNA]</scope>
    <source>
        <strain evidence="6 7">T1-X7</strain>
    </source>
</reference>
<gene>
    <name evidence="6" type="ORF">BN12_530022</name>
</gene>
<dbReference type="GO" id="GO:0003677">
    <property type="term" value="F:DNA binding"/>
    <property type="evidence" value="ECO:0007669"/>
    <property type="project" value="UniProtKB-KW"/>
</dbReference>
<evidence type="ECO:0000313" key="6">
    <source>
        <dbReference type="EMBL" id="CCH79688.1"/>
    </source>
</evidence>
<dbReference type="CDD" id="cd06170">
    <property type="entry name" value="LuxR_C_like"/>
    <property type="match status" value="1"/>
</dbReference>
<dbReference type="SMART" id="SM00421">
    <property type="entry name" value="HTH_LUXR"/>
    <property type="match status" value="1"/>
</dbReference>
<dbReference type="EMBL" id="CAJB01000385">
    <property type="protein sequence ID" value="CCH79688.1"/>
    <property type="molecule type" value="Genomic_DNA"/>
</dbReference>
<dbReference type="Proteomes" id="UP000035721">
    <property type="component" value="Unassembled WGS sequence"/>
</dbReference>
<evidence type="ECO:0000259" key="5">
    <source>
        <dbReference type="PROSITE" id="PS50043"/>
    </source>
</evidence>
<dbReference type="PROSITE" id="PS50043">
    <property type="entry name" value="HTH_LUXR_2"/>
    <property type="match status" value="1"/>
</dbReference>